<accession>A0ABV0JCN3</accession>
<keyword evidence="2" id="KW-1185">Reference proteome</keyword>
<sequence>MSDGDIAKRILDSGVSCGVVDFKTNILLCASQEVIKTSGRKAFSIQGKDLNDLWDKQILADLNRDLQQQGKLTDACYTAKSWANKEGTWQTEEHRFRAQTIEVVKFLGRWCRLTYGIEISDD</sequence>
<dbReference type="Proteomes" id="UP001464891">
    <property type="component" value="Unassembled WGS sequence"/>
</dbReference>
<name>A0ABV0JCN3_9CYAN</name>
<comment type="caution">
    <text evidence="1">The sequence shown here is derived from an EMBL/GenBank/DDBJ whole genome shotgun (WGS) entry which is preliminary data.</text>
</comment>
<dbReference type="EMBL" id="JAMPKM010000015">
    <property type="protein sequence ID" value="MEP0819557.1"/>
    <property type="molecule type" value="Genomic_DNA"/>
</dbReference>
<gene>
    <name evidence="1" type="ORF">NC998_20885</name>
</gene>
<evidence type="ECO:0000313" key="1">
    <source>
        <dbReference type="EMBL" id="MEP0819557.1"/>
    </source>
</evidence>
<protein>
    <submittedName>
        <fullName evidence="1">Uncharacterized protein</fullName>
    </submittedName>
</protein>
<evidence type="ECO:0000313" key="2">
    <source>
        <dbReference type="Proteomes" id="UP001464891"/>
    </source>
</evidence>
<proteinExistence type="predicted"/>
<reference evidence="1 2" key="1">
    <citation type="submission" date="2022-04" db="EMBL/GenBank/DDBJ databases">
        <title>Positive selection, recombination, and allopatry shape intraspecific diversity of widespread and dominant cyanobacteria.</title>
        <authorList>
            <person name="Wei J."/>
            <person name="Shu W."/>
            <person name="Hu C."/>
        </authorList>
    </citation>
    <scope>NUCLEOTIDE SEQUENCE [LARGE SCALE GENOMIC DNA]</scope>
    <source>
        <strain evidence="1 2">GB2-A4</strain>
    </source>
</reference>
<organism evidence="1 2">
    <name type="scientific">Trichocoleus desertorum GB2-A4</name>
    <dbReference type="NCBI Taxonomy" id="2933944"/>
    <lineage>
        <taxon>Bacteria</taxon>
        <taxon>Bacillati</taxon>
        <taxon>Cyanobacteriota</taxon>
        <taxon>Cyanophyceae</taxon>
        <taxon>Leptolyngbyales</taxon>
        <taxon>Trichocoleusaceae</taxon>
        <taxon>Trichocoleus</taxon>
    </lineage>
</organism>
<dbReference type="RefSeq" id="WP_190440521.1">
    <property type="nucleotide sequence ID" value="NZ_JAMPKM010000015.1"/>
</dbReference>